<dbReference type="Proteomes" id="UP000580681">
    <property type="component" value="Unassembled WGS sequence"/>
</dbReference>
<keyword evidence="5" id="KW-0966">Cell projection</keyword>
<evidence type="ECO:0000259" key="6">
    <source>
        <dbReference type="Pfam" id="PF22544"/>
    </source>
</evidence>
<dbReference type="Pfam" id="PF22544">
    <property type="entry name" value="HYDIN_VesB_CFA65-like_Ig"/>
    <property type="match status" value="1"/>
</dbReference>
<feature type="non-terminal residue" evidence="7">
    <location>
        <position position="1"/>
    </location>
</feature>
<dbReference type="AlphaFoldDB" id="A0A7K4VSL8"/>
<evidence type="ECO:0000256" key="1">
    <source>
        <dbReference type="ARBA" id="ARBA00004138"/>
    </source>
</evidence>
<reference evidence="7 8" key="1">
    <citation type="submission" date="2019-09" db="EMBL/GenBank/DDBJ databases">
        <title>Bird 10,000 Genomes (B10K) Project - Family phase.</title>
        <authorList>
            <person name="Zhang G."/>
        </authorList>
    </citation>
    <scope>NUCLEOTIDE SEQUENCE [LARGE SCALE GENOMIC DNA]</scope>
    <source>
        <strain evidence="7">B10K-DU-015-11</strain>
        <tissue evidence="7">Mixed tissue sample</tissue>
    </source>
</reference>
<evidence type="ECO:0000256" key="3">
    <source>
        <dbReference type="ARBA" id="ARBA00022490"/>
    </source>
</evidence>
<dbReference type="InterPro" id="IPR053879">
    <property type="entry name" value="HYDIN_VesB_CFA65-like_Ig"/>
</dbReference>
<dbReference type="EMBL" id="VYZJ01002728">
    <property type="protein sequence ID" value="NWR25180.1"/>
    <property type="molecule type" value="Genomic_DNA"/>
</dbReference>
<protein>
    <submittedName>
        <fullName evidence="7">HYDIN protein</fullName>
    </submittedName>
</protein>
<dbReference type="GO" id="GO:0005930">
    <property type="term" value="C:axoneme"/>
    <property type="evidence" value="ECO:0007669"/>
    <property type="project" value="TreeGrafter"/>
</dbReference>
<name>A0A7K4VSL8_9EMBE</name>
<feature type="domain" description="HYDIN/VesB/CFA65-like Ig-like" evidence="6">
    <location>
        <begin position="1"/>
        <end position="74"/>
    </location>
</feature>
<keyword evidence="3" id="KW-0963">Cytoplasm</keyword>
<dbReference type="InterPro" id="IPR013783">
    <property type="entry name" value="Ig-like_fold"/>
</dbReference>
<dbReference type="GO" id="GO:1904158">
    <property type="term" value="P:axonemal central apparatus assembly"/>
    <property type="evidence" value="ECO:0007669"/>
    <property type="project" value="TreeGrafter"/>
</dbReference>
<evidence type="ECO:0000256" key="4">
    <source>
        <dbReference type="ARBA" id="ARBA00023069"/>
    </source>
</evidence>
<keyword evidence="4" id="KW-0969">Cilium</keyword>
<dbReference type="GO" id="GO:0003341">
    <property type="term" value="P:cilium movement"/>
    <property type="evidence" value="ECO:0007669"/>
    <property type="project" value="TreeGrafter"/>
</dbReference>
<gene>
    <name evidence="7" type="primary">Hydin_5</name>
    <name evidence="7" type="ORF">EMBFUC_R01131</name>
</gene>
<dbReference type="PANTHER" id="PTHR23053:SF0">
    <property type="entry name" value="HYDROCEPHALUS-INDUCING PROTEIN HOMOLOG"/>
    <property type="match status" value="1"/>
</dbReference>
<comment type="caution">
    <text evidence="7">The sequence shown here is derived from an EMBL/GenBank/DDBJ whole genome shotgun (WGS) entry which is preliminary data.</text>
</comment>
<keyword evidence="8" id="KW-1185">Reference proteome</keyword>
<dbReference type="InterPro" id="IPR033305">
    <property type="entry name" value="Hydin-like"/>
</dbReference>
<dbReference type="PANTHER" id="PTHR23053">
    <property type="entry name" value="DLEC1 DELETED IN LUNG AND ESOPHAGEAL CANCER 1"/>
    <property type="match status" value="1"/>
</dbReference>
<sequence length="296" mass="32958">LMNQGILDAPFTYIPSATNVGSCFKFEPEEGIIGPGGTQVVRISFSATVVGSFEEEFHFSVTKSPMPAILTIKGSVTMPSLEFDADEINFGEISFGFPYTQRCRLTNTSPVPVTFQLRMSDDGTQPAVDSLDQIRKEGDPSWRKGIHFYLEPKEFTMNPSQGTILPQGHQDIEVTLCSNTVMDFYRRMLVDLEGIGKGVATLIITARCLVPELRVYPEILLYDECHLNVPYERKFLIANDTDLPGCYGLIPQQRKDDSPVLYSSPKPCGIVQPHSFAEIPVIIEVQTLDKHCTNVL</sequence>
<accession>A0A7K4VSL8</accession>
<organism evidence="7 8">
    <name type="scientific">Emberiza fucata</name>
    <dbReference type="NCBI Taxonomy" id="337179"/>
    <lineage>
        <taxon>Eukaryota</taxon>
        <taxon>Metazoa</taxon>
        <taxon>Chordata</taxon>
        <taxon>Craniata</taxon>
        <taxon>Vertebrata</taxon>
        <taxon>Euteleostomi</taxon>
        <taxon>Archelosauria</taxon>
        <taxon>Archosauria</taxon>
        <taxon>Dinosauria</taxon>
        <taxon>Saurischia</taxon>
        <taxon>Theropoda</taxon>
        <taxon>Coelurosauria</taxon>
        <taxon>Aves</taxon>
        <taxon>Neognathae</taxon>
        <taxon>Neoaves</taxon>
        <taxon>Telluraves</taxon>
        <taxon>Australaves</taxon>
        <taxon>Passeriformes</taxon>
        <taxon>Passeroidea</taxon>
        <taxon>Fringillidae</taxon>
        <taxon>Emberizinae</taxon>
        <taxon>Emberizini</taxon>
        <taxon>Emberiza</taxon>
    </lineage>
</organism>
<comment type="subcellular location">
    <subcellularLocation>
        <location evidence="1">Cell projection</location>
        <location evidence="1">Cilium</location>
    </subcellularLocation>
    <subcellularLocation>
        <location evidence="2">Cytoplasm</location>
    </subcellularLocation>
</comment>
<evidence type="ECO:0000256" key="2">
    <source>
        <dbReference type="ARBA" id="ARBA00004496"/>
    </source>
</evidence>
<evidence type="ECO:0000256" key="5">
    <source>
        <dbReference type="ARBA" id="ARBA00023273"/>
    </source>
</evidence>
<feature type="non-terminal residue" evidence="7">
    <location>
        <position position="296"/>
    </location>
</feature>
<dbReference type="Gene3D" id="2.60.40.10">
    <property type="entry name" value="Immunoglobulins"/>
    <property type="match status" value="2"/>
</dbReference>
<evidence type="ECO:0000313" key="8">
    <source>
        <dbReference type="Proteomes" id="UP000580681"/>
    </source>
</evidence>
<evidence type="ECO:0000313" key="7">
    <source>
        <dbReference type="EMBL" id="NWR25180.1"/>
    </source>
</evidence>
<proteinExistence type="predicted"/>